<feature type="signal peptide" evidence="1">
    <location>
        <begin position="1"/>
        <end position="27"/>
    </location>
</feature>
<comment type="caution">
    <text evidence="2">The sequence shown here is derived from an EMBL/GenBank/DDBJ whole genome shotgun (WGS) entry which is preliminary data.</text>
</comment>
<protein>
    <recommendedName>
        <fullName evidence="4">Secreted protein</fullName>
    </recommendedName>
</protein>
<reference evidence="2 3" key="1">
    <citation type="submission" date="2007-10" db="EMBL/GenBank/DDBJ databases">
        <authorList>
            <person name="Wagner-Dobler I."/>
            <person name="Ferriera S."/>
            <person name="Johnson J."/>
            <person name="Kravitz S."/>
            <person name="Beeson K."/>
            <person name="Sutton G."/>
            <person name="Rogers Y.-H."/>
            <person name="Friedman R."/>
            <person name="Frazier M."/>
            <person name="Venter J.C."/>
        </authorList>
    </citation>
    <scope>NUCLEOTIDE SEQUENCE [LARGE SCALE GENOMIC DNA]</scope>
    <source>
        <strain evidence="2 3">DFL-43</strain>
    </source>
</reference>
<proteinExistence type="predicted"/>
<organism evidence="2 3">
    <name type="scientific">Hoeflea phototrophica (strain DSM 17068 / NCIMB 14078 / DFL-43)</name>
    <dbReference type="NCBI Taxonomy" id="411684"/>
    <lineage>
        <taxon>Bacteria</taxon>
        <taxon>Pseudomonadati</taxon>
        <taxon>Pseudomonadota</taxon>
        <taxon>Alphaproteobacteria</taxon>
        <taxon>Hyphomicrobiales</taxon>
        <taxon>Rhizobiaceae</taxon>
        <taxon>Hoeflea</taxon>
    </lineage>
</organism>
<evidence type="ECO:0008006" key="4">
    <source>
        <dbReference type="Google" id="ProtNLM"/>
    </source>
</evidence>
<name>A9D568_HOEPD</name>
<sequence length="146" mass="15870">MISLRTVAIAASLTCLVSTQLASPASAQDGPIGIAFAEAPEQSSGVCTGQSTDKTLACARAKCVEGGAMEQDCLRVKWCYPAGWSADLFVQHREGPHWHEYLCGWDSKEALMAAVAVACDRERRDFLIECSAVRFWDDRGQELEAN</sequence>
<feature type="chain" id="PRO_5002734339" description="Secreted protein" evidence="1">
    <location>
        <begin position="28"/>
        <end position="146"/>
    </location>
</feature>
<dbReference type="Proteomes" id="UP000004291">
    <property type="component" value="Chromosome"/>
</dbReference>
<dbReference type="RefSeq" id="WP_156970239.1">
    <property type="nucleotide sequence ID" value="NZ_CM002917.1"/>
</dbReference>
<dbReference type="HOGENOM" id="CLU_1925424_0_0_5"/>
<keyword evidence="1" id="KW-0732">Signal</keyword>
<dbReference type="AlphaFoldDB" id="A9D568"/>
<evidence type="ECO:0000313" key="3">
    <source>
        <dbReference type="Proteomes" id="UP000004291"/>
    </source>
</evidence>
<dbReference type="EMBL" id="ABIA03000002">
    <property type="protein sequence ID" value="EDQ34047.2"/>
    <property type="molecule type" value="Genomic_DNA"/>
</dbReference>
<dbReference type="eggNOG" id="ENOG5030Z3A">
    <property type="taxonomic scope" value="Bacteria"/>
</dbReference>
<evidence type="ECO:0000256" key="1">
    <source>
        <dbReference type="SAM" id="SignalP"/>
    </source>
</evidence>
<accession>A9D568</accession>
<gene>
    <name evidence="2" type="ORF">HPDFL43_06320</name>
</gene>
<evidence type="ECO:0000313" key="2">
    <source>
        <dbReference type="EMBL" id="EDQ34047.2"/>
    </source>
</evidence>
<keyword evidence="3" id="KW-1185">Reference proteome</keyword>
<reference evidence="2 3" key="2">
    <citation type="submission" date="2012-06" db="EMBL/GenBank/DDBJ databases">
        <authorList>
            <person name="Fiebig A."/>
        </authorList>
    </citation>
    <scope>NUCLEOTIDE SEQUENCE [LARGE SCALE GENOMIC DNA]</scope>
    <source>
        <strain evidence="2 3">DFL-43</strain>
    </source>
</reference>
<dbReference type="OrthoDB" id="7864325at2"/>